<feature type="transmembrane region" description="Helical" evidence="1">
    <location>
        <begin position="573"/>
        <end position="593"/>
    </location>
</feature>
<reference evidence="2 3" key="1">
    <citation type="journal article" date="2019" name="Int. J. Syst. Evol. Microbiol.">
        <title>The Global Catalogue of Microorganisms (GCM) 10K type strain sequencing project: providing services to taxonomists for standard genome sequencing and annotation.</title>
        <authorList>
            <consortium name="The Broad Institute Genomics Platform"/>
            <consortium name="The Broad Institute Genome Sequencing Center for Infectious Disease"/>
            <person name="Wu L."/>
            <person name="Ma J."/>
        </authorList>
    </citation>
    <scope>NUCLEOTIDE SEQUENCE [LARGE SCALE GENOMIC DNA]</scope>
    <source>
        <strain evidence="2 3">JCM 19585</strain>
    </source>
</reference>
<evidence type="ECO:0000313" key="2">
    <source>
        <dbReference type="EMBL" id="GGL28768.1"/>
    </source>
</evidence>
<keyword evidence="1" id="KW-0472">Membrane</keyword>
<evidence type="ECO:0000313" key="3">
    <source>
        <dbReference type="Proteomes" id="UP000628840"/>
    </source>
</evidence>
<dbReference type="PANTHER" id="PTHR10790:SF51">
    <property type="entry name" value="TETRATRICOPEPTIDE REPEAT PROTEIN"/>
    <property type="match status" value="1"/>
</dbReference>
<protein>
    <recommendedName>
        <fullName evidence="4">Chlor_Arch_YYY domain-containing protein</fullName>
    </recommendedName>
</protein>
<dbReference type="InterPro" id="IPR018746">
    <property type="entry name" value="DUF2298"/>
</dbReference>
<dbReference type="RefSeq" id="WP_188880018.1">
    <property type="nucleotide sequence ID" value="NZ_BMPF01000001.1"/>
</dbReference>
<feature type="transmembrane region" description="Helical" evidence="1">
    <location>
        <begin position="494"/>
        <end position="512"/>
    </location>
</feature>
<keyword evidence="3" id="KW-1185">Reference proteome</keyword>
<keyword evidence="1" id="KW-1133">Transmembrane helix</keyword>
<name>A0A830F0N5_9EURY</name>
<accession>A0A830F0N5</accession>
<sequence length="758" mass="79116">MSALHALGWLAALLVVAAAGLPLAARVLPDDHAAGLAPAIGLAAVTLPAYWLGHLAWGRATAAVAALVALGLALFVARRDGLPPVPLGPVLAFALAFCGLLAYRSVFPGVYPAGGEKFLDYGLLKSLSRASALPPQDVWFAGRPVRYYYGGLLAVASITELSGVPVRYAYNLGLATFYATLASAAYAVAAAVADANGDSPVAGGAFGACLVAVTGHLATPVRVVVGLLPEDVALPAFDVAFAGIRMDAADAYAHYHSLGEWTPWLGRYVAPGTLHVTPAWEYTNGDLHAHMLATPFLLVAAALAFALSRVDEARRALALLCGMGGVAGLLALVSTWSYPSAVGLTGLALALADRHPARLLGRHGARLRSDDALRDELGRLVVAVAGALAVALGGAALASPFLLFHTPVNGGVGVLPPRTPVVPFLLAAGVPLAAFGLRVAGDATVTRQTLTAFGLLTTGIALATLASLGTAALLLACIAAGWYLRRRRDAGFDLLLLVAGAGLLLAVEFTYAKVWPHDPNAPRWNTVYKVSMQAWVLWGAGAGAALAGVLPNVRPRLRALARPREIDVSAGQIARVATVVLVLGAGLAFPALAVSDRVGYVATHGADPTLDATEYVEERHSGEAAAIDWLDAREGSPHLVEAPGTPMYQFRSEASSLSGLPSVVGWHHEQGYRGPEAWQTRTRDVGAIYSARWASAALLLDKYDVTYVYVGPNERERYDVRSFDHPGVEVAFENDAVTIYEVDADAACEAVRADCPRA</sequence>
<feature type="transmembrane region" description="Helical" evidence="1">
    <location>
        <begin position="287"/>
        <end position="307"/>
    </location>
</feature>
<dbReference type="OrthoDB" id="313199at2157"/>
<dbReference type="PANTHER" id="PTHR10790">
    <property type="entry name" value="TPR-DOMAIN CONTAINING PROTEIN"/>
    <property type="match status" value="1"/>
</dbReference>
<dbReference type="Pfam" id="PF10060">
    <property type="entry name" value="DUF2298"/>
    <property type="match status" value="1"/>
</dbReference>
<dbReference type="EMBL" id="BMPF01000001">
    <property type="protein sequence ID" value="GGL28768.1"/>
    <property type="molecule type" value="Genomic_DNA"/>
</dbReference>
<evidence type="ECO:0000256" key="1">
    <source>
        <dbReference type="SAM" id="Phobius"/>
    </source>
</evidence>
<dbReference type="Proteomes" id="UP000628840">
    <property type="component" value="Unassembled WGS sequence"/>
</dbReference>
<comment type="caution">
    <text evidence="2">The sequence shown here is derived from an EMBL/GenBank/DDBJ whole genome shotgun (WGS) entry which is preliminary data.</text>
</comment>
<dbReference type="AlphaFoldDB" id="A0A830F0N5"/>
<feature type="transmembrane region" description="Helical" evidence="1">
    <location>
        <begin position="316"/>
        <end position="338"/>
    </location>
</feature>
<feature type="transmembrane region" description="Helical" evidence="1">
    <location>
        <begin position="60"/>
        <end position="78"/>
    </location>
</feature>
<feature type="transmembrane region" description="Helical" evidence="1">
    <location>
        <begin position="84"/>
        <end position="103"/>
    </location>
</feature>
<proteinExistence type="predicted"/>
<feature type="transmembrane region" description="Helical" evidence="1">
    <location>
        <begin position="424"/>
        <end position="441"/>
    </location>
</feature>
<feature type="transmembrane region" description="Helical" evidence="1">
    <location>
        <begin position="453"/>
        <end position="482"/>
    </location>
</feature>
<feature type="transmembrane region" description="Helical" evidence="1">
    <location>
        <begin position="532"/>
        <end position="553"/>
    </location>
</feature>
<keyword evidence="1" id="KW-0812">Transmembrane</keyword>
<gene>
    <name evidence="2" type="ORF">GCM10009037_10500</name>
</gene>
<evidence type="ECO:0008006" key="4">
    <source>
        <dbReference type="Google" id="ProtNLM"/>
    </source>
</evidence>
<feature type="transmembrane region" description="Helical" evidence="1">
    <location>
        <begin position="380"/>
        <end position="404"/>
    </location>
</feature>
<feature type="transmembrane region" description="Helical" evidence="1">
    <location>
        <begin position="172"/>
        <end position="193"/>
    </location>
</feature>
<organism evidence="2 3">
    <name type="scientific">Halarchaeum grantii</name>
    <dbReference type="NCBI Taxonomy" id="1193105"/>
    <lineage>
        <taxon>Archaea</taxon>
        <taxon>Methanobacteriati</taxon>
        <taxon>Methanobacteriota</taxon>
        <taxon>Stenosarchaea group</taxon>
        <taxon>Halobacteria</taxon>
        <taxon>Halobacteriales</taxon>
        <taxon>Halobacteriaceae</taxon>
    </lineage>
</organism>
<dbReference type="NCBIfam" id="TIGR03662">
    <property type="entry name" value="Chlor_Arch_YYY"/>
    <property type="match status" value="1"/>
</dbReference>
<feature type="transmembrane region" description="Helical" evidence="1">
    <location>
        <begin position="147"/>
        <end position="166"/>
    </location>
</feature>